<dbReference type="SUPFAM" id="SSF56784">
    <property type="entry name" value="HAD-like"/>
    <property type="match status" value="1"/>
</dbReference>
<protein>
    <recommendedName>
        <fullName evidence="5">FCP1 homology domain-containing protein</fullName>
    </recommendedName>
</protein>
<dbReference type="InterPro" id="IPR036412">
    <property type="entry name" value="HAD-like_sf"/>
</dbReference>
<evidence type="ECO:0000313" key="6">
    <source>
        <dbReference type="EnsemblMetazoa" id="Aqu2.1.23694_001"/>
    </source>
</evidence>
<comment type="function">
    <text evidence="3">Probable phosphatase.</text>
</comment>
<dbReference type="SMART" id="SM00577">
    <property type="entry name" value="CPDc"/>
    <property type="match status" value="1"/>
</dbReference>
<keyword evidence="7" id="KW-1185">Reference proteome</keyword>
<dbReference type="CDD" id="cd07521">
    <property type="entry name" value="HAD_FCP1-like"/>
    <property type="match status" value="1"/>
</dbReference>
<dbReference type="eggNOG" id="KOG1605">
    <property type="taxonomic scope" value="Eukaryota"/>
</dbReference>
<proteinExistence type="inferred from homology"/>
<dbReference type="EnsemblMetazoa" id="Aqu2.1.23694_001">
    <property type="protein sequence ID" value="Aqu2.1.23694_001"/>
    <property type="gene ID" value="Aqu2.1.23694"/>
</dbReference>
<evidence type="ECO:0000313" key="7">
    <source>
        <dbReference type="Proteomes" id="UP000007879"/>
    </source>
</evidence>
<organism evidence="6">
    <name type="scientific">Amphimedon queenslandica</name>
    <name type="common">Sponge</name>
    <dbReference type="NCBI Taxonomy" id="400682"/>
    <lineage>
        <taxon>Eukaryota</taxon>
        <taxon>Metazoa</taxon>
        <taxon>Porifera</taxon>
        <taxon>Demospongiae</taxon>
        <taxon>Heteroscleromorpha</taxon>
        <taxon>Haplosclerida</taxon>
        <taxon>Niphatidae</taxon>
        <taxon>Amphimedon</taxon>
    </lineage>
</organism>
<reference evidence="6" key="2">
    <citation type="submission" date="2017-05" db="UniProtKB">
        <authorList>
            <consortium name="EnsemblMetazoa"/>
        </authorList>
    </citation>
    <scope>IDENTIFICATION</scope>
</reference>
<dbReference type="FunFam" id="3.40.50.1000:FF:000015">
    <property type="entry name" value="CTD small phosphatase-like protein 2"/>
    <property type="match status" value="1"/>
</dbReference>
<dbReference type="GO" id="GO:0005634">
    <property type="term" value="C:nucleus"/>
    <property type="evidence" value="ECO:0007669"/>
    <property type="project" value="UniProtKB-ARBA"/>
</dbReference>
<dbReference type="InterPro" id="IPR011948">
    <property type="entry name" value="Dullard_phosphatase"/>
</dbReference>
<dbReference type="GO" id="GO:0004721">
    <property type="term" value="F:phosphoprotein phosphatase activity"/>
    <property type="evidence" value="ECO:0007669"/>
    <property type="project" value="UniProtKB-KW"/>
</dbReference>
<dbReference type="PANTHER" id="PTHR12210">
    <property type="entry name" value="DULLARD PROTEIN PHOSPHATASE"/>
    <property type="match status" value="1"/>
</dbReference>
<dbReference type="PROSITE" id="PS50969">
    <property type="entry name" value="FCP1"/>
    <property type="match status" value="1"/>
</dbReference>
<dbReference type="STRING" id="400682.A0A1X7U870"/>
<dbReference type="KEGG" id="aqu:100637093"/>
<keyword evidence="2" id="KW-0904">Protein phosphatase</keyword>
<dbReference type="Proteomes" id="UP000007879">
    <property type="component" value="Unassembled WGS sequence"/>
</dbReference>
<dbReference type="InterPro" id="IPR023214">
    <property type="entry name" value="HAD_sf"/>
</dbReference>
<evidence type="ECO:0000256" key="2">
    <source>
        <dbReference type="ARBA" id="ARBA00022912"/>
    </source>
</evidence>
<dbReference type="Pfam" id="PF03031">
    <property type="entry name" value="NIF"/>
    <property type="match status" value="1"/>
</dbReference>
<dbReference type="AlphaFoldDB" id="A0A1X7U870"/>
<dbReference type="NCBIfam" id="TIGR02251">
    <property type="entry name" value="HIF-SF_euk"/>
    <property type="match status" value="1"/>
</dbReference>
<evidence type="ECO:0000256" key="3">
    <source>
        <dbReference type="ARBA" id="ARBA00037324"/>
    </source>
</evidence>
<dbReference type="OrthoDB" id="277011at2759"/>
<evidence type="ECO:0000259" key="5">
    <source>
        <dbReference type="PROSITE" id="PS50969"/>
    </source>
</evidence>
<comment type="similarity">
    <text evidence="4">Belongs to the CTDSPL2 family.</text>
</comment>
<accession>A0A1X7U870</accession>
<dbReference type="InterPro" id="IPR050365">
    <property type="entry name" value="TIM50"/>
</dbReference>
<dbReference type="InParanoid" id="A0A1X7U870"/>
<gene>
    <name evidence="6" type="primary">100637093</name>
</gene>
<feature type="domain" description="FCP1 homology" evidence="5">
    <location>
        <begin position="350"/>
        <end position="509"/>
    </location>
</feature>
<sequence length="532" mass="58589">MTSSSVYPALQSVLCSPPLKAPRIAWLDVKAPSSPSPGPSPPHGFSHHHGGVLCSPVHHIIEEKGPQDETVTSSVSSCSSSCVCTFINEDNVRGGEMCSREDGASNDDEVFTDQMVSHVSPKKRKRLHGDRYPPFFSVLVPDSSPPPVQQLVSPSQSHQVFPSFTISGNYNINNNGDTSLSHINYNKFLCGDAATSFTVSSSPSAVTLSNQPVSCLCSSSNSSSFCLCSSLICDQSNLADGLASLPRDQAFLPDDYLPNLTLPSLNYEQLGVQQVDITPADETKPLVINTVSCDSGGTADGAGQSSEGASAIVSSVNPGDINNPFSFIRSLPPLTSEITNRPPVLPRRTRRTPEFCLVLDLDETLVHCSLSKLELANFTFKVEYSNQLFDVYVRLRPYFHEFLERVSKQFEVILFTASTKVYADKLLDLIDPSRRLVKHRLFRDHCVCVDGNFIKELGILGRDLAKTIIVDNSPQAFGYQLSNGVPIESWFMDENDEELMKLLPFLESLLDKDDVRPLIRDRYCMHEIILNY</sequence>
<dbReference type="EnsemblMetazoa" id="XM_003388751.3">
    <property type="protein sequence ID" value="XP_003388799.1"/>
    <property type="gene ID" value="LOC100637093"/>
</dbReference>
<name>A0A1X7U870_AMPQE</name>
<dbReference type="Gene3D" id="3.40.50.1000">
    <property type="entry name" value="HAD superfamily/HAD-like"/>
    <property type="match status" value="1"/>
</dbReference>
<reference evidence="7" key="1">
    <citation type="journal article" date="2010" name="Nature">
        <title>The Amphimedon queenslandica genome and the evolution of animal complexity.</title>
        <authorList>
            <person name="Srivastava M."/>
            <person name="Simakov O."/>
            <person name="Chapman J."/>
            <person name="Fahey B."/>
            <person name="Gauthier M.E."/>
            <person name="Mitros T."/>
            <person name="Richards G.S."/>
            <person name="Conaco C."/>
            <person name="Dacre M."/>
            <person name="Hellsten U."/>
            <person name="Larroux C."/>
            <person name="Putnam N.H."/>
            <person name="Stanke M."/>
            <person name="Adamska M."/>
            <person name="Darling A."/>
            <person name="Degnan S.M."/>
            <person name="Oakley T.H."/>
            <person name="Plachetzki D.C."/>
            <person name="Zhai Y."/>
            <person name="Adamski M."/>
            <person name="Calcino A."/>
            <person name="Cummins S.F."/>
            <person name="Goodstein D.M."/>
            <person name="Harris C."/>
            <person name="Jackson D.J."/>
            <person name="Leys S.P."/>
            <person name="Shu S."/>
            <person name="Woodcroft B.J."/>
            <person name="Vervoort M."/>
            <person name="Kosik K.S."/>
            <person name="Manning G."/>
            <person name="Degnan B.M."/>
            <person name="Rokhsar D.S."/>
        </authorList>
    </citation>
    <scope>NUCLEOTIDE SEQUENCE [LARGE SCALE GENOMIC DNA]</scope>
</reference>
<keyword evidence="1" id="KW-0378">Hydrolase</keyword>
<dbReference type="InterPro" id="IPR004274">
    <property type="entry name" value="FCP1_dom"/>
</dbReference>
<evidence type="ECO:0000256" key="4">
    <source>
        <dbReference type="ARBA" id="ARBA00038355"/>
    </source>
</evidence>
<evidence type="ECO:0000256" key="1">
    <source>
        <dbReference type="ARBA" id="ARBA00022801"/>
    </source>
</evidence>